<protein>
    <recommendedName>
        <fullName evidence="2">LYR motif-containing protein Cup1-like N-terminal domain-containing protein</fullName>
    </recommendedName>
</protein>
<dbReference type="EMBL" id="VDMD01000004">
    <property type="protein sequence ID" value="TRM65954.1"/>
    <property type="molecule type" value="Genomic_DNA"/>
</dbReference>
<gene>
    <name evidence="3" type="ORF">BD626DRAFT_486335</name>
</gene>
<feature type="region of interest" description="Disordered" evidence="1">
    <location>
        <begin position="334"/>
        <end position="353"/>
    </location>
</feature>
<evidence type="ECO:0000313" key="3">
    <source>
        <dbReference type="EMBL" id="TRM65954.1"/>
    </source>
</evidence>
<feature type="region of interest" description="Disordered" evidence="1">
    <location>
        <begin position="212"/>
        <end position="259"/>
    </location>
</feature>
<reference evidence="3 4" key="1">
    <citation type="journal article" date="2019" name="New Phytol.">
        <title>Comparative genomics reveals unique wood-decay strategies and fruiting body development in the Schizophyllaceae.</title>
        <authorList>
            <person name="Almasi E."/>
            <person name="Sahu N."/>
            <person name="Krizsan K."/>
            <person name="Balint B."/>
            <person name="Kovacs G.M."/>
            <person name="Kiss B."/>
            <person name="Cseklye J."/>
            <person name="Drula E."/>
            <person name="Henrissat B."/>
            <person name="Nagy I."/>
            <person name="Chovatia M."/>
            <person name="Adam C."/>
            <person name="LaButti K."/>
            <person name="Lipzen A."/>
            <person name="Riley R."/>
            <person name="Grigoriev I.V."/>
            <person name="Nagy L.G."/>
        </authorList>
    </citation>
    <scope>NUCLEOTIDE SEQUENCE [LARGE SCALE GENOMIC DNA]</scope>
    <source>
        <strain evidence="3 4">NL-1724</strain>
    </source>
</reference>
<feature type="compositionally biased region" description="Basic and acidic residues" evidence="1">
    <location>
        <begin position="283"/>
        <end position="313"/>
    </location>
</feature>
<dbReference type="Pfam" id="PF20263">
    <property type="entry name" value="LYRM2-like"/>
    <property type="match status" value="1"/>
</dbReference>
<name>A0A550CMG7_9AGAR</name>
<evidence type="ECO:0000313" key="4">
    <source>
        <dbReference type="Proteomes" id="UP000320762"/>
    </source>
</evidence>
<dbReference type="Proteomes" id="UP000320762">
    <property type="component" value="Unassembled WGS sequence"/>
</dbReference>
<sequence>MSVAALFRSSHRQIRRFPDSYLREFFLLKLKDDCRTILRTKGDEELRKRRMKRMSTECKRFQAANQRNVAAYDKILSTAYGRMGKLKYELMEPLLTDPSVPPPPLLIPEVQRSRPPSEEARIYGPLSKRREEGWAPLEVVADLRQDSVQSARGTTPDVLARAGVRGFGFQGIGLFAHVERMAGVPPKRPSYWLRRRYQILLSRLPVLTATRNQKGRIDGAPSQSVRVSGKTDATDTTSSSSTTTTSSSPSTPTRSRSADQMPDIGAEHLAWFDLAQAMVKTRAGKEGKQGKNGKNGKDRKDGKEGQKGKEVIKGKYAKTIREAENGLQEGLEGLKERLKGSTKGRLDATIMHD</sequence>
<feature type="compositionally biased region" description="Low complexity" evidence="1">
    <location>
        <begin position="234"/>
        <end position="255"/>
    </location>
</feature>
<comment type="caution">
    <text evidence="3">The sequence shown here is derived from an EMBL/GenBank/DDBJ whole genome shotgun (WGS) entry which is preliminary data.</text>
</comment>
<evidence type="ECO:0000256" key="1">
    <source>
        <dbReference type="SAM" id="MobiDB-lite"/>
    </source>
</evidence>
<accession>A0A550CMG7</accession>
<dbReference type="InterPro" id="IPR046896">
    <property type="entry name" value="Cup1-like_N"/>
</dbReference>
<organism evidence="3 4">
    <name type="scientific">Schizophyllum amplum</name>
    <dbReference type="NCBI Taxonomy" id="97359"/>
    <lineage>
        <taxon>Eukaryota</taxon>
        <taxon>Fungi</taxon>
        <taxon>Dikarya</taxon>
        <taxon>Basidiomycota</taxon>
        <taxon>Agaricomycotina</taxon>
        <taxon>Agaricomycetes</taxon>
        <taxon>Agaricomycetidae</taxon>
        <taxon>Agaricales</taxon>
        <taxon>Schizophyllaceae</taxon>
        <taxon>Schizophyllum</taxon>
    </lineage>
</organism>
<feature type="domain" description="LYR motif-containing protein Cup1-like N-terminal" evidence="2">
    <location>
        <begin position="7"/>
        <end position="91"/>
    </location>
</feature>
<proteinExistence type="predicted"/>
<keyword evidence="4" id="KW-1185">Reference proteome</keyword>
<evidence type="ECO:0000259" key="2">
    <source>
        <dbReference type="Pfam" id="PF20263"/>
    </source>
</evidence>
<dbReference type="OrthoDB" id="198652at2759"/>
<feature type="region of interest" description="Disordered" evidence="1">
    <location>
        <begin position="281"/>
        <end position="313"/>
    </location>
</feature>
<dbReference type="AlphaFoldDB" id="A0A550CMG7"/>